<proteinExistence type="inferred from homology"/>
<keyword evidence="9" id="KW-1015">Disulfide bond</keyword>
<feature type="transmembrane region" description="Helical" evidence="12">
    <location>
        <begin position="137"/>
        <end position="156"/>
    </location>
</feature>
<dbReference type="GO" id="GO:0016020">
    <property type="term" value="C:membrane"/>
    <property type="evidence" value="ECO:0007669"/>
    <property type="project" value="UniProtKB-SubCell"/>
</dbReference>
<keyword evidence="11" id="KW-0676">Redox-active center</keyword>
<dbReference type="GO" id="GO:0006457">
    <property type="term" value="P:protein folding"/>
    <property type="evidence" value="ECO:0007669"/>
    <property type="project" value="InterPro"/>
</dbReference>
<accession>C9YBE5</accession>
<protein>
    <submittedName>
        <fullName evidence="13">Probable disulfide formation protein</fullName>
    </submittedName>
</protein>
<name>C9YBE5_CURXX</name>
<evidence type="ECO:0000256" key="4">
    <source>
        <dbReference type="ARBA" id="ARBA00022692"/>
    </source>
</evidence>
<sequence length="161" mass="17523">MADPEPQVAASIHIQEPVAGDWGMKAPWRVLLLAWIVSVLATLGALFIGEVMLMTPCTLCWYQRICMFPMAIILGIGCFNDDRRSAVYAMPFAIVGSGFAAYHCLLVADLIPKIWVPCSAGVSCADQELAILGGLQIPWLSVAAFLTILVLLTHYLKKTSK</sequence>
<evidence type="ECO:0000256" key="8">
    <source>
        <dbReference type="ARBA" id="ARBA00023136"/>
    </source>
</evidence>
<evidence type="ECO:0000256" key="9">
    <source>
        <dbReference type="ARBA" id="ARBA00023157"/>
    </source>
</evidence>
<keyword evidence="4 12" id="KW-0812">Transmembrane</keyword>
<evidence type="ECO:0000256" key="7">
    <source>
        <dbReference type="ARBA" id="ARBA00023002"/>
    </source>
</evidence>
<evidence type="ECO:0000256" key="11">
    <source>
        <dbReference type="ARBA" id="ARBA00023284"/>
    </source>
</evidence>
<feature type="transmembrane region" description="Helical" evidence="12">
    <location>
        <begin position="61"/>
        <end position="79"/>
    </location>
</feature>
<keyword evidence="3" id="KW-0813">Transport</keyword>
<keyword evidence="5" id="KW-0249">Electron transport</keyword>
<keyword evidence="8 12" id="KW-0472">Membrane</keyword>
<evidence type="ECO:0000256" key="1">
    <source>
        <dbReference type="ARBA" id="ARBA00004141"/>
    </source>
</evidence>
<dbReference type="EMBL" id="FN543104">
    <property type="protein sequence ID" value="CBA29898.1"/>
    <property type="molecule type" value="Genomic_DNA"/>
</dbReference>
<evidence type="ECO:0000256" key="5">
    <source>
        <dbReference type="ARBA" id="ARBA00022982"/>
    </source>
</evidence>
<dbReference type="SUPFAM" id="SSF158442">
    <property type="entry name" value="DsbB-like"/>
    <property type="match status" value="1"/>
</dbReference>
<evidence type="ECO:0000256" key="3">
    <source>
        <dbReference type="ARBA" id="ARBA00022448"/>
    </source>
</evidence>
<comment type="similarity">
    <text evidence="2">Belongs to the DsbB family. BdbC subfamily.</text>
</comment>
<evidence type="ECO:0000313" key="13">
    <source>
        <dbReference type="EMBL" id="CBA29898.1"/>
    </source>
</evidence>
<dbReference type="GO" id="GO:0015035">
    <property type="term" value="F:protein-disulfide reductase activity"/>
    <property type="evidence" value="ECO:0007669"/>
    <property type="project" value="InterPro"/>
</dbReference>
<feature type="transmembrane region" description="Helical" evidence="12">
    <location>
        <begin position="86"/>
        <end position="108"/>
    </location>
</feature>
<keyword evidence="10" id="KW-0143">Chaperone</keyword>
<feature type="transmembrane region" description="Helical" evidence="12">
    <location>
        <begin position="30"/>
        <end position="49"/>
    </location>
</feature>
<evidence type="ECO:0000256" key="6">
    <source>
        <dbReference type="ARBA" id="ARBA00022989"/>
    </source>
</evidence>
<organism evidence="13">
    <name type="scientific">Curvibacter symbiont subsp. Hydra magnipapillata</name>
    <dbReference type="NCBI Taxonomy" id="667019"/>
    <lineage>
        <taxon>Bacteria</taxon>
        <taxon>Pseudomonadati</taxon>
        <taxon>Pseudomonadota</taxon>
        <taxon>Betaproteobacteria</taxon>
        <taxon>Burkholderiales</taxon>
        <taxon>Comamonadaceae</taxon>
        <taxon>Curvibacter</taxon>
    </lineage>
</organism>
<gene>
    <name evidence="13" type="ORF">Csp_A14460</name>
</gene>
<dbReference type="AlphaFoldDB" id="C9YBE5"/>
<dbReference type="PANTHER" id="PTHR43469">
    <property type="entry name" value="DISULFIDE FORMATION PROTEIN-RELATED"/>
    <property type="match status" value="1"/>
</dbReference>
<keyword evidence="7" id="KW-0560">Oxidoreductase</keyword>
<dbReference type="InterPro" id="IPR012187">
    <property type="entry name" value="Disulphide_bond_form_BdbC"/>
</dbReference>
<dbReference type="Pfam" id="PF02600">
    <property type="entry name" value="DsbB"/>
    <property type="match status" value="1"/>
</dbReference>
<comment type="subcellular location">
    <subcellularLocation>
        <location evidence="1">Membrane</location>
        <topology evidence="1">Multi-pass membrane protein</topology>
    </subcellularLocation>
</comment>
<dbReference type="PIRSF" id="PIRSF036659">
    <property type="entry name" value="BdbC"/>
    <property type="match status" value="1"/>
</dbReference>
<evidence type="ECO:0000256" key="2">
    <source>
        <dbReference type="ARBA" id="ARBA00007602"/>
    </source>
</evidence>
<dbReference type="InterPro" id="IPR023380">
    <property type="entry name" value="DsbB-like_sf"/>
</dbReference>
<evidence type="ECO:0000256" key="10">
    <source>
        <dbReference type="ARBA" id="ARBA00023186"/>
    </source>
</evidence>
<dbReference type="InterPro" id="IPR003752">
    <property type="entry name" value="DiS_bond_form_DsbB/BdbC"/>
</dbReference>
<reference evidence="13" key="1">
    <citation type="journal article" date="2010" name="Nature">
        <title>The dynamic genome of Hydra.</title>
        <authorList>
            <person name="Chapman J.A."/>
            <person name="Kirkness E.F."/>
            <person name="Simakov O."/>
            <person name="Hampson S.E."/>
            <person name="Mitros T."/>
            <person name="Weinmaier T."/>
            <person name="Rattei T."/>
            <person name="Balasubramanian P.G."/>
            <person name="Borman J."/>
            <person name="Busam D."/>
            <person name="Disbennett K."/>
            <person name="Pfannkoch C."/>
            <person name="Sumin N."/>
            <person name="Sutton G."/>
            <person name="Viswanathan L."/>
            <person name="Walenz B."/>
            <person name="Goodstein D.M."/>
            <person name="Hellsten U."/>
            <person name="Kawashima T."/>
            <person name="Prochnik S.E."/>
            <person name="Putnam N.H."/>
            <person name="Shu S."/>
            <person name="Blumberg B."/>
            <person name="Dana C.E."/>
            <person name="Gee L."/>
            <person name="Kibler D.F."/>
            <person name="Law L."/>
            <person name="Lindgens D."/>
            <person name="Martinez D.E."/>
            <person name="Peng J."/>
            <person name="Wigge P.A."/>
            <person name="Bertulat B."/>
            <person name="Guder C."/>
            <person name="Nakamura Y."/>
            <person name="Ozbek S."/>
            <person name="Watanabe H."/>
            <person name="Khalturin K."/>
            <person name="Hemmrich G."/>
            <person name="Franke A."/>
            <person name="Augustin R."/>
            <person name="Fraune S."/>
            <person name="Hayakawa E."/>
            <person name="Hayakawa S."/>
            <person name="Hirose M."/>
            <person name="Hwang J."/>
            <person name="Ikeo K."/>
            <person name="Nishimiya-Fujisawa C."/>
            <person name="Ogura A."/>
            <person name="Takahashi T."/>
            <person name="Steinmetz P.R."/>
            <person name="Zhang X."/>
            <person name="Aufschnaiter R."/>
            <person name="Eder M.K."/>
            <person name="Gorny A.K."/>
            <person name="Salvenmoser W."/>
            <person name="Heimberg A.M."/>
            <person name="Wheeler B.M."/>
            <person name="Peterson K.J."/>
            <person name="Boettger A."/>
            <person name="Tischler P."/>
            <person name="Wolf A."/>
            <person name="Gojobori T."/>
            <person name="Remington K.A."/>
            <person name="Strausberg R.L."/>
            <person name="Venter J."/>
            <person name="Technau U."/>
            <person name="Hobmayer B."/>
            <person name="Bosch T.C."/>
            <person name="Holstein T.W."/>
            <person name="Fujisawa T."/>
            <person name="Bode H.R."/>
            <person name="David C.N."/>
            <person name="Rokhsar D.S."/>
            <person name="Steele R.E."/>
        </authorList>
    </citation>
    <scope>NUCLEOTIDE SEQUENCE</scope>
</reference>
<evidence type="ECO:0000256" key="12">
    <source>
        <dbReference type="SAM" id="Phobius"/>
    </source>
</evidence>
<dbReference type="PANTHER" id="PTHR43469:SF1">
    <property type="entry name" value="SPBETA PROPHAGE-DERIVED DISULFIDE BOND FORMATION PROTEIN B"/>
    <property type="match status" value="1"/>
</dbReference>
<keyword evidence="6 12" id="KW-1133">Transmembrane helix</keyword>
<dbReference type="Gene3D" id="1.20.1550.10">
    <property type="entry name" value="DsbB-like"/>
    <property type="match status" value="1"/>
</dbReference>